<protein>
    <submittedName>
        <fullName evidence="1">Uncharacterized protein</fullName>
    </submittedName>
</protein>
<keyword evidence="2" id="KW-1185">Reference proteome</keyword>
<dbReference type="EMBL" id="AVOT02030569">
    <property type="protein sequence ID" value="MBW0523784.1"/>
    <property type="molecule type" value="Genomic_DNA"/>
</dbReference>
<feature type="non-terminal residue" evidence="1">
    <location>
        <position position="343"/>
    </location>
</feature>
<reference evidence="1" key="1">
    <citation type="submission" date="2021-03" db="EMBL/GenBank/DDBJ databases">
        <title>Draft genome sequence of rust myrtle Austropuccinia psidii MF-1, a brazilian biotype.</title>
        <authorList>
            <person name="Quecine M.C."/>
            <person name="Pachon D.M.R."/>
            <person name="Bonatelli M.L."/>
            <person name="Correr F.H."/>
            <person name="Franceschini L.M."/>
            <person name="Leite T.F."/>
            <person name="Margarido G.R.A."/>
            <person name="Almeida C.A."/>
            <person name="Ferrarezi J.A."/>
            <person name="Labate C.A."/>
        </authorList>
    </citation>
    <scope>NUCLEOTIDE SEQUENCE</scope>
    <source>
        <strain evidence="1">MF-1</strain>
    </source>
</reference>
<comment type="caution">
    <text evidence="1">The sequence shown here is derived from an EMBL/GenBank/DDBJ whole genome shotgun (WGS) entry which is preliminary data.</text>
</comment>
<accession>A0A9Q3EM93</accession>
<name>A0A9Q3EM93_9BASI</name>
<gene>
    <name evidence="1" type="ORF">O181_063499</name>
</gene>
<organism evidence="1 2">
    <name type="scientific">Austropuccinia psidii MF-1</name>
    <dbReference type="NCBI Taxonomy" id="1389203"/>
    <lineage>
        <taxon>Eukaryota</taxon>
        <taxon>Fungi</taxon>
        <taxon>Dikarya</taxon>
        <taxon>Basidiomycota</taxon>
        <taxon>Pucciniomycotina</taxon>
        <taxon>Pucciniomycetes</taxon>
        <taxon>Pucciniales</taxon>
        <taxon>Sphaerophragmiaceae</taxon>
        <taxon>Austropuccinia</taxon>
    </lineage>
</organism>
<dbReference type="AlphaFoldDB" id="A0A9Q3EM93"/>
<sequence length="343" mass="39117">TSLTPDAQFSTDLAYEANAHVQSTSYLTPSFSQSGSSVHPFGDILAGKHQDDPQISLSGVRWGEGLDWFQGDSQKYYACIVPLLEFPLALTRLLGGARDSLQSEINEKIQKLAKQICQQRQFTDCKHKVKQLLDSIANLNYQILELFTLDWDTNNVFIDTDLFDFLGKVISVGLFSTHGSSHQLETQEVQNSTKLGEEISRFLSLKNDEKVFEAFTLARKKKTLPIKSSDCLISKIAVGCLEGYYRRKNLKKFEFVFEDGNGFLQALLKKRLMRYFDLYSKFRTQLRASIFENTLIPWAADTVQYNAYKGDIRYLLNISTGFHQTKLSEFLEEVIPVENHKSN</sequence>
<dbReference type="Proteomes" id="UP000765509">
    <property type="component" value="Unassembled WGS sequence"/>
</dbReference>
<evidence type="ECO:0000313" key="1">
    <source>
        <dbReference type="EMBL" id="MBW0523784.1"/>
    </source>
</evidence>
<evidence type="ECO:0000313" key="2">
    <source>
        <dbReference type="Proteomes" id="UP000765509"/>
    </source>
</evidence>
<proteinExistence type="predicted"/>